<dbReference type="AlphaFoldDB" id="A0A975EZX6"/>
<comment type="similarity">
    <text evidence="6">Belongs to the mannonate dehydratase family.</text>
</comment>
<keyword evidence="10" id="KW-0456">Lyase</keyword>
<evidence type="ECO:0000313" key="11">
    <source>
        <dbReference type="EMBL" id="QTQ11944.1"/>
    </source>
</evidence>
<name>A0A975EZX6_9SPIR</name>
<evidence type="ECO:0000256" key="4">
    <source>
        <dbReference type="ARBA" id="ARBA00002713"/>
    </source>
</evidence>
<keyword evidence="9" id="KW-0464">Manganese</keyword>
<evidence type="ECO:0000313" key="12">
    <source>
        <dbReference type="Proteomes" id="UP000671995"/>
    </source>
</evidence>
<dbReference type="RefSeq" id="WP_210116658.1">
    <property type="nucleotide sequence ID" value="NZ_CP054257.1"/>
</dbReference>
<sequence>MKLGIGLYRHMLDSEHFRFARQLGCTDVIVHLASYYSKEKGVVTATDEKSNYGNCDTNDPVWTLDGMQNLKAAAEKEGINIYGIENFNPSDWYDVLLDGPERETQMEKLKTIIRSAGKAGIHNFGYNFSFAGVWGHQRLPVARGGAVSACFHASDLDIDSPIPDGEIWNMTYKQGEKGKFVAPITHDMLWDRVKRFIDELLPVAEEAKVALALHPDDPPMPELRQTARLVFQPKYYEKLIGLNKSPMNQLEFCLGSIQEMSEGNVYDCTDKFSAENRISYIHFRNVKGHVPDYDEVFLDEGDIDMFRILKILKKNGFEGLLIPDHTPEMSCPGAWYAGMAYAIGYMRAALKAVNEF</sequence>
<dbReference type="PANTHER" id="PTHR30387:SF2">
    <property type="entry name" value="MANNONATE DEHYDRATASE"/>
    <property type="match status" value="1"/>
</dbReference>
<evidence type="ECO:0000256" key="2">
    <source>
        <dbReference type="ARBA" id="ARBA00001936"/>
    </source>
</evidence>
<organism evidence="11 12">
    <name type="scientific">Treponema parvum</name>
    <dbReference type="NCBI Taxonomy" id="138851"/>
    <lineage>
        <taxon>Bacteria</taxon>
        <taxon>Pseudomonadati</taxon>
        <taxon>Spirochaetota</taxon>
        <taxon>Spirochaetia</taxon>
        <taxon>Spirochaetales</taxon>
        <taxon>Treponemataceae</taxon>
        <taxon>Treponema</taxon>
    </lineage>
</organism>
<dbReference type="PANTHER" id="PTHR30387">
    <property type="entry name" value="MANNONATE DEHYDRATASE"/>
    <property type="match status" value="1"/>
</dbReference>
<dbReference type="GO" id="GO:0030145">
    <property type="term" value="F:manganese ion binding"/>
    <property type="evidence" value="ECO:0007669"/>
    <property type="project" value="TreeGrafter"/>
</dbReference>
<evidence type="ECO:0000256" key="3">
    <source>
        <dbReference type="ARBA" id="ARBA00001954"/>
    </source>
</evidence>
<protein>
    <recommendedName>
        <fullName evidence="7">mannonate dehydratase</fullName>
        <ecNumber evidence="7">4.2.1.8</ecNumber>
    </recommendedName>
</protein>
<gene>
    <name evidence="11" type="ORF">HRI96_06890</name>
</gene>
<keyword evidence="8" id="KW-0408">Iron</keyword>
<evidence type="ECO:0000256" key="6">
    <source>
        <dbReference type="ARBA" id="ARBA00007389"/>
    </source>
</evidence>
<comment type="cofactor">
    <cofactor evidence="2">
        <name>Mn(2+)</name>
        <dbReference type="ChEBI" id="CHEBI:29035"/>
    </cofactor>
</comment>
<dbReference type="EC" id="4.2.1.8" evidence="7"/>
<dbReference type="GO" id="GO:0008927">
    <property type="term" value="F:mannonate dehydratase activity"/>
    <property type="evidence" value="ECO:0007669"/>
    <property type="project" value="UniProtKB-EC"/>
</dbReference>
<proteinExistence type="inferred from homology"/>
<comment type="catalytic activity">
    <reaction evidence="1">
        <text>D-mannonate = 2-dehydro-3-deoxy-D-gluconate + H2O</text>
        <dbReference type="Rhea" id="RHEA:20097"/>
        <dbReference type="ChEBI" id="CHEBI:15377"/>
        <dbReference type="ChEBI" id="CHEBI:17767"/>
        <dbReference type="ChEBI" id="CHEBI:57990"/>
        <dbReference type="EC" id="4.2.1.8"/>
    </reaction>
</comment>
<dbReference type="InterPro" id="IPR036237">
    <property type="entry name" value="Xyl_isomerase-like_sf"/>
</dbReference>
<evidence type="ECO:0000256" key="8">
    <source>
        <dbReference type="ARBA" id="ARBA00023004"/>
    </source>
</evidence>
<comment type="cofactor">
    <cofactor evidence="3">
        <name>Fe(2+)</name>
        <dbReference type="ChEBI" id="CHEBI:29033"/>
    </cofactor>
</comment>
<reference evidence="11" key="1">
    <citation type="submission" date="2020-05" db="EMBL/GenBank/DDBJ databases">
        <authorList>
            <person name="Zeng H."/>
            <person name="Chan Y.K."/>
            <person name="Watt R.M."/>
        </authorList>
    </citation>
    <scope>NUCLEOTIDE SEQUENCE</scope>
    <source>
        <strain evidence="11">ATCC 700773</strain>
    </source>
</reference>
<dbReference type="Pfam" id="PF03786">
    <property type="entry name" value="UxuA"/>
    <property type="match status" value="1"/>
</dbReference>
<accession>A0A975EZX6</accession>
<dbReference type="Proteomes" id="UP000671995">
    <property type="component" value="Chromosome"/>
</dbReference>
<dbReference type="EMBL" id="CP054257">
    <property type="protein sequence ID" value="QTQ11944.1"/>
    <property type="molecule type" value="Genomic_DNA"/>
</dbReference>
<dbReference type="Gene3D" id="3.20.20.150">
    <property type="entry name" value="Divalent-metal-dependent TIM barrel enzymes"/>
    <property type="match status" value="1"/>
</dbReference>
<evidence type="ECO:0000256" key="7">
    <source>
        <dbReference type="ARBA" id="ARBA00012927"/>
    </source>
</evidence>
<dbReference type="GO" id="GO:0042840">
    <property type="term" value="P:D-glucuronate catabolic process"/>
    <property type="evidence" value="ECO:0007669"/>
    <property type="project" value="TreeGrafter"/>
</dbReference>
<reference evidence="11" key="2">
    <citation type="journal article" date="2021" name="Microbiol. Resour. Announc.">
        <title>Complete Genome Sequences of Three Human Oral Treponema parvum Isolates.</title>
        <authorList>
            <person name="Zeng H."/>
            <person name="Watt R.M."/>
        </authorList>
    </citation>
    <scope>NUCLEOTIDE SEQUENCE</scope>
    <source>
        <strain evidence="11">ATCC 700773</strain>
    </source>
</reference>
<comment type="pathway">
    <text evidence="5">Carbohydrate metabolism; pentose and glucuronate interconversion.</text>
</comment>
<comment type="function">
    <text evidence="4">Catalyzes the dehydration of D-mannonate.</text>
</comment>
<dbReference type="InterPro" id="IPR004628">
    <property type="entry name" value="Man_deHydtase"/>
</dbReference>
<evidence type="ECO:0000256" key="10">
    <source>
        <dbReference type="ARBA" id="ARBA00023239"/>
    </source>
</evidence>
<dbReference type="SUPFAM" id="SSF51658">
    <property type="entry name" value="Xylose isomerase-like"/>
    <property type="match status" value="1"/>
</dbReference>
<evidence type="ECO:0000256" key="1">
    <source>
        <dbReference type="ARBA" id="ARBA00001794"/>
    </source>
</evidence>
<dbReference type="GO" id="GO:0008198">
    <property type="term" value="F:ferrous iron binding"/>
    <property type="evidence" value="ECO:0007669"/>
    <property type="project" value="TreeGrafter"/>
</dbReference>
<evidence type="ECO:0000256" key="9">
    <source>
        <dbReference type="ARBA" id="ARBA00023211"/>
    </source>
</evidence>
<evidence type="ECO:0000256" key="5">
    <source>
        <dbReference type="ARBA" id="ARBA00004892"/>
    </source>
</evidence>